<proteinExistence type="predicted"/>
<comment type="caution">
    <text evidence="1">The sequence shown here is derived from an EMBL/GenBank/DDBJ whole genome shotgun (WGS) entry which is preliminary data.</text>
</comment>
<gene>
    <name evidence="1" type="ORF">S03H2_45653</name>
</gene>
<name>X1HT86_9ZZZZ</name>
<sequence>MIKMSGDKSMADKVKELCFGVEKFKKELFELNDKMVNTCTITMDFSAENLEKKVYPELRKMKERYGIDIPIGLCGVDMPRLDKQGRIQA</sequence>
<dbReference type="AlphaFoldDB" id="X1HT86"/>
<reference evidence="1" key="1">
    <citation type="journal article" date="2014" name="Front. Microbiol.">
        <title>High frequency of phylogenetically diverse reductive dehalogenase-homologous genes in deep subseafloor sedimentary metagenomes.</title>
        <authorList>
            <person name="Kawai M."/>
            <person name="Futagami T."/>
            <person name="Toyoda A."/>
            <person name="Takaki Y."/>
            <person name="Nishi S."/>
            <person name="Hori S."/>
            <person name="Arai W."/>
            <person name="Tsubouchi T."/>
            <person name="Morono Y."/>
            <person name="Uchiyama I."/>
            <person name="Ito T."/>
            <person name="Fujiyama A."/>
            <person name="Inagaki F."/>
            <person name="Takami H."/>
        </authorList>
    </citation>
    <scope>NUCLEOTIDE SEQUENCE</scope>
    <source>
        <strain evidence="1">Expedition CK06-06</strain>
    </source>
</reference>
<protein>
    <submittedName>
        <fullName evidence="1">Uncharacterized protein</fullName>
    </submittedName>
</protein>
<dbReference type="EMBL" id="BARU01028617">
    <property type="protein sequence ID" value="GAH72697.1"/>
    <property type="molecule type" value="Genomic_DNA"/>
</dbReference>
<feature type="non-terminal residue" evidence="1">
    <location>
        <position position="89"/>
    </location>
</feature>
<organism evidence="1">
    <name type="scientific">marine sediment metagenome</name>
    <dbReference type="NCBI Taxonomy" id="412755"/>
    <lineage>
        <taxon>unclassified sequences</taxon>
        <taxon>metagenomes</taxon>
        <taxon>ecological metagenomes</taxon>
    </lineage>
</organism>
<accession>X1HT86</accession>
<evidence type="ECO:0000313" key="1">
    <source>
        <dbReference type="EMBL" id="GAH72697.1"/>
    </source>
</evidence>